<feature type="transmembrane region" description="Helical" evidence="11">
    <location>
        <begin position="20"/>
        <end position="40"/>
    </location>
</feature>
<keyword evidence="6 11" id="KW-0812">Transmembrane</keyword>
<evidence type="ECO:0000259" key="12">
    <source>
        <dbReference type="Pfam" id="PF12019"/>
    </source>
</evidence>
<evidence type="ECO:0000256" key="5">
    <source>
        <dbReference type="ARBA" id="ARBA00022519"/>
    </source>
</evidence>
<evidence type="ECO:0000256" key="9">
    <source>
        <dbReference type="ARBA" id="ARBA00025772"/>
    </source>
</evidence>
<name>A0A4S8EYS2_9BURK</name>
<dbReference type="OrthoDB" id="8592199at2"/>
<dbReference type="PANTHER" id="PTHR30093">
    <property type="entry name" value="GENERAL SECRETION PATHWAY PROTEIN G"/>
    <property type="match status" value="1"/>
</dbReference>
<organism evidence="13 14">
    <name type="scientific">Lampropedia puyangensis</name>
    <dbReference type="NCBI Taxonomy" id="1330072"/>
    <lineage>
        <taxon>Bacteria</taxon>
        <taxon>Pseudomonadati</taxon>
        <taxon>Pseudomonadota</taxon>
        <taxon>Betaproteobacteria</taxon>
        <taxon>Burkholderiales</taxon>
        <taxon>Comamonadaceae</taxon>
        <taxon>Lampropedia</taxon>
    </lineage>
</organism>
<comment type="caution">
    <text evidence="13">The sequence shown here is derived from an EMBL/GenBank/DDBJ whole genome shotgun (WGS) entry which is preliminary data.</text>
</comment>
<dbReference type="Gene3D" id="3.55.40.10">
    <property type="entry name" value="minor pseudopilin epsh domain"/>
    <property type="match status" value="1"/>
</dbReference>
<gene>
    <name evidence="13" type="ORF">E9531_12135</name>
</gene>
<dbReference type="Pfam" id="PF07963">
    <property type="entry name" value="N_methyl"/>
    <property type="match status" value="1"/>
</dbReference>
<comment type="similarity">
    <text evidence="9">Belongs to the GSP H family.</text>
</comment>
<evidence type="ECO:0000256" key="10">
    <source>
        <dbReference type="ARBA" id="ARBA00030775"/>
    </source>
</evidence>
<keyword evidence="4" id="KW-0488">Methylation</keyword>
<comment type="subcellular location">
    <subcellularLocation>
        <location evidence="1">Cell inner membrane</location>
        <topology evidence="1">Single-pass membrane protein</topology>
    </subcellularLocation>
</comment>
<dbReference type="NCBIfam" id="TIGR02532">
    <property type="entry name" value="IV_pilin_GFxxxE"/>
    <property type="match status" value="1"/>
</dbReference>
<evidence type="ECO:0000256" key="3">
    <source>
        <dbReference type="ARBA" id="ARBA00022475"/>
    </source>
</evidence>
<keyword evidence="14" id="KW-1185">Reference proteome</keyword>
<dbReference type="GO" id="GO:0005886">
    <property type="term" value="C:plasma membrane"/>
    <property type="evidence" value="ECO:0007669"/>
    <property type="project" value="UniProtKB-SubCell"/>
</dbReference>
<dbReference type="PANTHER" id="PTHR30093:SF43">
    <property type="entry name" value="SLR2015 PROTEIN"/>
    <property type="match status" value="1"/>
</dbReference>
<accession>A0A4S8EYS2</accession>
<dbReference type="GO" id="GO:0015627">
    <property type="term" value="C:type II protein secretion system complex"/>
    <property type="evidence" value="ECO:0007669"/>
    <property type="project" value="InterPro"/>
</dbReference>
<keyword evidence="3" id="KW-1003">Cell membrane</keyword>
<dbReference type="RefSeq" id="WP_136574115.1">
    <property type="nucleotide sequence ID" value="NZ_STFG01000014.1"/>
</dbReference>
<keyword evidence="5" id="KW-0997">Cell inner membrane</keyword>
<evidence type="ECO:0000256" key="2">
    <source>
        <dbReference type="ARBA" id="ARBA00021549"/>
    </source>
</evidence>
<evidence type="ECO:0000256" key="6">
    <source>
        <dbReference type="ARBA" id="ARBA00022692"/>
    </source>
</evidence>
<evidence type="ECO:0000256" key="11">
    <source>
        <dbReference type="SAM" id="Phobius"/>
    </source>
</evidence>
<sequence>MKKFVLEHPVECREHGFTMIELLVVITIAAVLAALALPSFDSMVKRWRVRSAAENVVSAIYLARSEAARLGGVKFVRETPQGCAIGNGQWQCGWRVESMEATPQVLQQAEPSKGILIKRSQNGNEITFNQYGQPSGLGAYSFVIIPVADDQKNDKSRAMVVCASSGGRVRTLTGVDACS</sequence>
<evidence type="ECO:0000313" key="14">
    <source>
        <dbReference type="Proteomes" id="UP000308917"/>
    </source>
</evidence>
<dbReference type="EMBL" id="STFG01000014">
    <property type="protein sequence ID" value="THT99400.1"/>
    <property type="molecule type" value="Genomic_DNA"/>
</dbReference>
<feature type="domain" description="General secretion pathway GspH" evidence="12">
    <location>
        <begin position="52"/>
        <end position="167"/>
    </location>
</feature>
<dbReference type="Pfam" id="PF12019">
    <property type="entry name" value="GspH"/>
    <property type="match status" value="1"/>
</dbReference>
<keyword evidence="8 11" id="KW-0472">Membrane</keyword>
<reference evidence="13 14" key="1">
    <citation type="journal article" date="2015" name="Antonie Van Leeuwenhoek">
        <title>Lampropedia puyangensis sp. nov., isolated from symptomatic bark of Populus ? euramericana canker and emended description of Lampropedia hyalina (Ehrenberg 1832) Lee et al. 2004.</title>
        <authorList>
            <person name="Li Y."/>
            <person name="Wang T."/>
            <person name="Piao C.G."/>
            <person name="Wang L.F."/>
            <person name="Tian G.Z."/>
            <person name="Zhu T.H."/>
            <person name="Guo M.W."/>
        </authorList>
    </citation>
    <scope>NUCLEOTIDE SEQUENCE [LARGE SCALE GENOMIC DNA]</scope>
    <source>
        <strain evidence="13 14">2-bin</strain>
    </source>
</reference>
<protein>
    <recommendedName>
        <fullName evidence="2">Type II secretion system protein H</fullName>
    </recommendedName>
    <alternativeName>
        <fullName evidence="10">General secretion pathway protein H</fullName>
    </alternativeName>
</protein>
<dbReference type="InterPro" id="IPR012902">
    <property type="entry name" value="N_methyl_site"/>
</dbReference>
<evidence type="ECO:0000256" key="4">
    <source>
        <dbReference type="ARBA" id="ARBA00022481"/>
    </source>
</evidence>
<evidence type="ECO:0000256" key="7">
    <source>
        <dbReference type="ARBA" id="ARBA00022989"/>
    </source>
</evidence>
<keyword evidence="7 11" id="KW-1133">Transmembrane helix</keyword>
<dbReference type="InterPro" id="IPR045584">
    <property type="entry name" value="Pilin-like"/>
</dbReference>
<proteinExistence type="inferred from homology"/>
<dbReference type="Proteomes" id="UP000308917">
    <property type="component" value="Unassembled WGS sequence"/>
</dbReference>
<dbReference type="SUPFAM" id="SSF54523">
    <property type="entry name" value="Pili subunits"/>
    <property type="match status" value="1"/>
</dbReference>
<evidence type="ECO:0000313" key="13">
    <source>
        <dbReference type="EMBL" id="THT99400.1"/>
    </source>
</evidence>
<dbReference type="InterPro" id="IPR022346">
    <property type="entry name" value="T2SS_GspH"/>
</dbReference>
<evidence type="ECO:0000256" key="1">
    <source>
        <dbReference type="ARBA" id="ARBA00004377"/>
    </source>
</evidence>
<evidence type="ECO:0000256" key="8">
    <source>
        <dbReference type="ARBA" id="ARBA00023136"/>
    </source>
</evidence>
<dbReference type="GO" id="GO:0015628">
    <property type="term" value="P:protein secretion by the type II secretion system"/>
    <property type="evidence" value="ECO:0007669"/>
    <property type="project" value="InterPro"/>
</dbReference>
<dbReference type="AlphaFoldDB" id="A0A4S8EYS2"/>